<keyword evidence="3" id="KW-1185">Reference proteome</keyword>
<proteinExistence type="predicted"/>
<sequence length="70" mass="7572">MTRPTASSVLRTVQPLSSRFSLERASLLPLGWRLRAEVRGQGSEVRSPADREGEGLLTGPAGPSRDLDLL</sequence>
<evidence type="ECO:0000313" key="2">
    <source>
        <dbReference type="EMBL" id="TNN28417.1"/>
    </source>
</evidence>
<evidence type="ECO:0000256" key="1">
    <source>
        <dbReference type="SAM" id="MobiDB-lite"/>
    </source>
</evidence>
<protein>
    <submittedName>
        <fullName evidence="2">Uncharacterized protein</fullName>
    </submittedName>
</protein>
<dbReference type="Proteomes" id="UP000314294">
    <property type="component" value="Unassembled WGS sequence"/>
</dbReference>
<reference evidence="2 3" key="1">
    <citation type="submission" date="2019-03" db="EMBL/GenBank/DDBJ databases">
        <title>First draft genome of Liparis tanakae, snailfish: a comprehensive survey of snailfish specific genes.</title>
        <authorList>
            <person name="Kim W."/>
            <person name="Song I."/>
            <person name="Jeong J.-H."/>
            <person name="Kim D."/>
            <person name="Kim S."/>
            <person name="Ryu S."/>
            <person name="Song J.Y."/>
            <person name="Lee S.K."/>
        </authorList>
    </citation>
    <scope>NUCLEOTIDE SEQUENCE [LARGE SCALE GENOMIC DNA]</scope>
    <source>
        <tissue evidence="2">Muscle</tissue>
    </source>
</reference>
<dbReference type="AlphaFoldDB" id="A0A4Z2EHL6"/>
<organism evidence="2 3">
    <name type="scientific">Liparis tanakae</name>
    <name type="common">Tanaka's snailfish</name>
    <dbReference type="NCBI Taxonomy" id="230148"/>
    <lineage>
        <taxon>Eukaryota</taxon>
        <taxon>Metazoa</taxon>
        <taxon>Chordata</taxon>
        <taxon>Craniata</taxon>
        <taxon>Vertebrata</taxon>
        <taxon>Euteleostomi</taxon>
        <taxon>Actinopterygii</taxon>
        <taxon>Neopterygii</taxon>
        <taxon>Teleostei</taxon>
        <taxon>Neoteleostei</taxon>
        <taxon>Acanthomorphata</taxon>
        <taxon>Eupercaria</taxon>
        <taxon>Perciformes</taxon>
        <taxon>Cottioidei</taxon>
        <taxon>Cottales</taxon>
        <taxon>Liparidae</taxon>
        <taxon>Liparis</taxon>
    </lineage>
</organism>
<evidence type="ECO:0000313" key="3">
    <source>
        <dbReference type="Proteomes" id="UP000314294"/>
    </source>
</evidence>
<comment type="caution">
    <text evidence="2">The sequence shown here is derived from an EMBL/GenBank/DDBJ whole genome shotgun (WGS) entry which is preliminary data.</text>
</comment>
<feature type="region of interest" description="Disordered" evidence="1">
    <location>
        <begin position="39"/>
        <end position="70"/>
    </location>
</feature>
<dbReference type="EMBL" id="SRLO01006920">
    <property type="protein sequence ID" value="TNN28417.1"/>
    <property type="molecule type" value="Genomic_DNA"/>
</dbReference>
<accession>A0A4Z2EHL6</accession>
<name>A0A4Z2EHL6_9TELE</name>
<gene>
    <name evidence="2" type="ORF">EYF80_061438</name>
</gene>